<dbReference type="Proteomes" id="UP000184363">
    <property type="component" value="Unassembled WGS sequence"/>
</dbReference>
<feature type="region of interest" description="Disordered" evidence="1">
    <location>
        <begin position="131"/>
        <end position="158"/>
    </location>
</feature>
<dbReference type="GO" id="GO:0016491">
    <property type="term" value="F:oxidoreductase activity"/>
    <property type="evidence" value="ECO:0007669"/>
    <property type="project" value="InterPro"/>
</dbReference>
<evidence type="ECO:0000256" key="1">
    <source>
        <dbReference type="SAM" id="MobiDB-lite"/>
    </source>
</evidence>
<dbReference type="Gene3D" id="3.40.109.10">
    <property type="entry name" value="NADH Oxidase"/>
    <property type="match status" value="1"/>
</dbReference>
<dbReference type="CDD" id="cd02142">
    <property type="entry name" value="McbC_SagB-like_oxidoreductase"/>
    <property type="match status" value="1"/>
</dbReference>
<dbReference type="PANTHER" id="PTHR43745:SF2">
    <property type="entry name" value="NITROREDUCTASE MJ1384-RELATED"/>
    <property type="match status" value="1"/>
</dbReference>
<name>A0A1M6NHN3_PSETH</name>
<organism evidence="3 4">
    <name type="scientific">Pseudonocardia thermophila</name>
    <dbReference type="NCBI Taxonomy" id="1848"/>
    <lineage>
        <taxon>Bacteria</taxon>
        <taxon>Bacillati</taxon>
        <taxon>Actinomycetota</taxon>
        <taxon>Actinomycetes</taxon>
        <taxon>Pseudonocardiales</taxon>
        <taxon>Pseudonocardiaceae</taxon>
        <taxon>Pseudonocardia</taxon>
    </lineage>
</organism>
<dbReference type="NCBIfam" id="TIGR03605">
    <property type="entry name" value="antibiot_sagB"/>
    <property type="match status" value="1"/>
</dbReference>
<reference evidence="3 4" key="1">
    <citation type="submission" date="2016-11" db="EMBL/GenBank/DDBJ databases">
        <authorList>
            <person name="Jaros S."/>
            <person name="Januszkiewicz K."/>
            <person name="Wedrychowicz H."/>
        </authorList>
    </citation>
    <scope>NUCLEOTIDE SEQUENCE [LARGE SCALE GENOMIC DNA]</scope>
    <source>
        <strain evidence="3 4">DSM 43832</strain>
    </source>
</reference>
<evidence type="ECO:0000313" key="4">
    <source>
        <dbReference type="Proteomes" id="UP000184363"/>
    </source>
</evidence>
<dbReference type="InterPro" id="IPR000415">
    <property type="entry name" value="Nitroreductase-like"/>
</dbReference>
<dbReference type="STRING" id="1848.SAMN05443637_101259"/>
<evidence type="ECO:0000313" key="3">
    <source>
        <dbReference type="EMBL" id="SHJ95210.1"/>
    </source>
</evidence>
<accession>A0A1M6NHN3</accession>
<dbReference type="PANTHER" id="PTHR43745">
    <property type="entry name" value="NITROREDUCTASE MJ1384-RELATED"/>
    <property type="match status" value="1"/>
</dbReference>
<keyword evidence="4" id="KW-1185">Reference proteome</keyword>
<dbReference type="AlphaFoldDB" id="A0A1M6NHN3"/>
<dbReference type="InterPro" id="IPR020051">
    <property type="entry name" value="SagB-type_dehydrogenase"/>
</dbReference>
<protein>
    <submittedName>
        <fullName evidence="3">SagB-type dehydrogenase domain-containing protein</fullName>
    </submittedName>
</protein>
<dbReference type="SUPFAM" id="SSF55469">
    <property type="entry name" value="FMN-dependent nitroreductase-like"/>
    <property type="match status" value="1"/>
</dbReference>
<dbReference type="OrthoDB" id="3723182at2"/>
<sequence length="357" mass="38152">MTGQGRLKVAECAALHFDGGRLVWDGYLTRQQFAITPASEEVLRFCARWRTPDELSAHPDGDLLPLAEHLLEAGLLVAEGSPEHAAEERVLDRWRRWGPAARYLHFGARTPRTAHFLARAADRARMVAKAAVEPPPEPVKTYPGTQLTPVPTARPDDTGWPRARFLDAAYGRRSVRAFAPKPLPLADLGAVLQVAGGIIDIVDDPATGPSTYKTSPSAGARDPVELYVHARDVAGLEPGVHHFSPARCGLEAIGPVLAPAQLAAAVGGQPWLAEAPALVIYTAVIERLQWRYESRRAYRDLLIGLGHVSQTVLLTASAMGLGAVTATAVSDEALEELLGCDPVAEPVLAVTALGVAP</sequence>
<dbReference type="EMBL" id="FRAP01000001">
    <property type="protein sequence ID" value="SHJ95210.1"/>
    <property type="molecule type" value="Genomic_DNA"/>
</dbReference>
<feature type="domain" description="Nitroreductase" evidence="2">
    <location>
        <begin position="171"/>
        <end position="351"/>
    </location>
</feature>
<dbReference type="RefSeq" id="WP_073454947.1">
    <property type="nucleotide sequence ID" value="NZ_FRAP01000001.1"/>
</dbReference>
<proteinExistence type="predicted"/>
<gene>
    <name evidence="3" type="ORF">SAMN05443637_101259</name>
</gene>
<dbReference type="Pfam" id="PF00881">
    <property type="entry name" value="Nitroreductase"/>
    <property type="match status" value="1"/>
</dbReference>
<dbReference type="InterPro" id="IPR029479">
    <property type="entry name" value="Nitroreductase"/>
</dbReference>
<evidence type="ECO:0000259" key="2">
    <source>
        <dbReference type="Pfam" id="PF00881"/>
    </source>
</evidence>
<dbReference type="InterPro" id="IPR052544">
    <property type="entry name" value="Bacteriocin_Proc_Enz"/>
</dbReference>